<dbReference type="EMBL" id="GBRH01282740">
    <property type="protein sequence ID" value="JAD15155.1"/>
    <property type="molecule type" value="Transcribed_RNA"/>
</dbReference>
<organism evidence="2">
    <name type="scientific">Arundo donax</name>
    <name type="common">Giant reed</name>
    <name type="synonym">Donax arundinaceus</name>
    <dbReference type="NCBI Taxonomy" id="35708"/>
    <lineage>
        <taxon>Eukaryota</taxon>
        <taxon>Viridiplantae</taxon>
        <taxon>Streptophyta</taxon>
        <taxon>Embryophyta</taxon>
        <taxon>Tracheophyta</taxon>
        <taxon>Spermatophyta</taxon>
        <taxon>Magnoliopsida</taxon>
        <taxon>Liliopsida</taxon>
        <taxon>Poales</taxon>
        <taxon>Poaceae</taxon>
        <taxon>PACMAD clade</taxon>
        <taxon>Arundinoideae</taxon>
        <taxon>Arundineae</taxon>
        <taxon>Arundo</taxon>
    </lineage>
</organism>
<accession>A0A0A8XR86</accession>
<feature type="compositionally biased region" description="Basic and acidic residues" evidence="1">
    <location>
        <begin position="8"/>
        <end position="20"/>
    </location>
</feature>
<reference evidence="2" key="2">
    <citation type="journal article" date="2015" name="Data Brief">
        <title>Shoot transcriptome of the giant reed, Arundo donax.</title>
        <authorList>
            <person name="Barrero R.A."/>
            <person name="Guerrero F.D."/>
            <person name="Moolhuijzen P."/>
            <person name="Goolsby J.A."/>
            <person name="Tidwell J."/>
            <person name="Bellgard S.E."/>
            <person name="Bellgard M.I."/>
        </authorList>
    </citation>
    <scope>NUCLEOTIDE SEQUENCE</scope>
    <source>
        <tissue evidence="2">Shoot tissue taken approximately 20 cm above the soil surface</tissue>
    </source>
</reference>
<sequence length="195" mass="20773">MAVGAPRDAIEGGGDTREVGCSRPSSMSRLLRRGGLEVETAGPRRREARGGGGGKAAVLGLVLAGVDEEVRRGSLPYQPDPTERRGIQRCCLPCFDGGCRRDRGSSVSSCIGGFVSDLAKGRLAVAETAMRGSATATASRFLISSPRSLPSAGWVVSLFFPFPPLIDVFCGGVVCHRLRGFVRYHVHRTDRIYHG</sequence>
<proteinExistence type="predicted"/>
<feature type="region of interest" description="Disordered" evidence="1">
    <location>
        <begin position="1"/>
        <end position="25"/>
    </location>
</feature>
<name>A0A0A8XR86_ARUDO</name>
<reference evidence="2" key="1">
    <citation type="submission" date="2014-09" db="EMBL/GenBank/DDBJ databases">
        <authorList>
            <person name="Magalhaes I.L.F."/>
            <person name="Oliveira U."/>
            <person name="Santos F.R."/>
            <person name="Vidigal T.H.D.A."/>
            <person name="Brescovit A.D."/>
            <person name="Santos A.J."/>
        </authorList>
    </citation>
    <scope>NUCLEOTIDE SEQUENCE</scope>
    <source>
        <tissue evidence="2">Shoot tissue taken approximately 20 cm above the soil surface</tissue>
    </source>
</reference>
<dbReference type="AlphaFoldDB" id="A0A0A8XR86"/>
<protein>
    <submittedName>
        <fullName evidence="2">Uncharacterized protein</fullName>
    </submittedName>
</protein>
<evidence type="ECO:0000256" key="1">
    <source>
        <dbReference type="SAM" id="MobiDB-lite"/>
    </source>
</evidence>
<evidence type="ECO:0000313" key="2">
    <source>
        <dbReference type="EMBL" id="JAD15155.1"/>
    </source>
</evidence>